<dbReference type="Proteomes" id="UP000325440">
    <property type="component" value="Unassembled WGS sequence"/>
</dbReference>
<sequence>MSILMDESTTVSSLSGMVVYVTASILNLEPTFIFLDLVELKSQTASNIVSQLIKCLYTSGFTEKFLVEHWISFVTDEASVLLKKRNEVAICLKKKYPLIFNGTILIIE</sequence>
<evidence type="ECO:0000313" key="2">
    <source>
        <dbReference type="Proteomes" id="UP000325440"/>
    </source>
</evidence>
<evidence type="ECO:0000313" key="1">
    <source>
        <dbReference type="EMBL" id="VVC40984.1"/>
    </source>
</evidence>
<keyword evidence="2" id="KW-1185">Reference proteome</keyword>
<protein>
    <submittedName>
        <fullName evidence="1">Uncharacterized protein</fullName>
    </submittedName>
</protein>
<proteinExistence type="predicted"/>
<accession>A0A5E4NHH7</accession>
<dbReference type="OrthoDB" id="6604420at2759"/>
<organism evidence="1 2">
    <name type="scientific">Cinara cedri</name>
    <dbReference type="NCBI Taxonomy" id="506608"/>
    <lineage>
        <taxon>Eukaryota</taxon>
        <taxon>Metazoa</taxon>
        <taxon>Ecdysozoa</taxon>
        <taxon>Arthropoda</taxon>
        <taxon>Hexapoda</taxon>
        <taxon>Insecta</taxon>
        <taxon>Pterygota</taxon>
        <taxon>Neoptera</taxon>
        <taxon>Paraneoptera</taxon>
        <taxon>Hemiptera</taxon>
        <taxon>Sternorrhyncha</taxon>
        <taxon>Aphidomorpha</taxon>
        <taxon>Aphidoidea</taxon>
        <taxon>Aphididae</taxon>
        <taxon>Lachninae</taxon>
        <taxon>Cinara</taxon>
    </lineage>
</organism>
<gene>
    <name evidence="1" type="ORF">CINCED_3A008066</name>
</gene>
<dbReference type="EMBL" id="CABPRJ010001911">
    <property type="protein sequence ID" value="VVC40984.1"/>
    <property type="molecule type" value="Genomic_DNA"/>
</dbReference>
<dbReference type="AlphaFoldDB" id="A0A5E4NHH7"/>
<reference evidence="1 2" key="1">
    <citation type="submission" date="2019-08" db="EMBL/GenBank/DDBJ databases">
        <authorList>
            <person name="Alioto T."/>
            <person name="Alioto T."/>
            <person name="Gomez Garrido J."/>
        </authorList>
    </citation>
    <scope>NUCLEOTIDE SEQUENCE [LARGE SCALE GENOMIC DNA]</scope>
</reference>
<name>A0A5E4NHH7_9HEMI</name>